<dbReference type="STRING" id="1003195.SCATT_24920"/>
<sequence length="47" mass="4886">MVGFDRKAEPGVGVALGLVDVEWADGDGGPRRSPPSAVHRVGRRTGT</sequence>
<name>G8WU42_STREN</name>
<reference evidence="3" key="1">
    <citation type="submission" date="2011-12" db="EMBL/GenBank/DDBJ databases">
        <title>Complete genome sequence of Streptomyces cattleya strain DSM 46488.</title>
        <authorList>
            <person name="Ou H.-Y."/>
            <person name="Li P."/>
            <person name="Zhao C."/>
            <person name="O'Hagan D."/>
            <person name="Deng Z."/>
        </authorList>
    </citation>
    <scope>NUCLEOTIDE SEQUENCE [LARGE SCALE GENOMIC DNA]</scope>
    <source>
        <strain evidence="3">ATCC 35852 / DSM 46488 / JCM 4925 / NBRC 14057 / NRRL 8057</strain>
    </source>
</reference>
<accession>G8WU42</accession>
<dbReference type="Proteomes" id="UP000007842">
    <property type="component" value="Chromosome"/>
</dbReference>
<evidence type="ECO:0000256" key="1">
    <source>
        <dbReference type="SAM" id="MobiDB-lite"/>
    </source>
</evidence>
<keyword evidence="3" id="KW-1185">Reference proteome</keyword>
<evidence type="ECO:0000313" key="3">
    <source>
        <dbReference type="Proteomes" id="UP000007842"/>
    </source>
</evidence>
<organism evidence="2 3">
    <name type="scientific">Streptantibioticus cattleyicolor (strain ATCC 35852 / DSM 46488 / JCM 4925 / NBRC 14057 / NRRL 8057)</name>
    <name type="common">Streptomyces cattleya</name>
    <dbReference type="NCBI Taxonomy" id="1003195"/>
    <lineage>
        <taxon>Bacteria</taxon>
        <taxon>Bacillati</taxon>
        <taxon>Actinomycetota</taxon>
        <taxon>Actinomycetes</taxon>
        <taxon>Kitasatosporales</taxon>
        <taxon>Streptomycetaceae</taxon>
        <taxon>Streptantibioticus</taxon>
    </lineage>
</organism>
<proteinExistence type="predicted"/>
<gene>
    <name evidence="2" type="ordered locus">SCATT_24920</name>
</gene>
<dbReference type="PATRIC" id="fig|1003195.29.peg.2498"/>
<dbReference type="AlphaFoldDB" id="G8WU42"/>
<feature type="region of interest" description="Disordered" evidence="1">
    <location>
        <begin position="23"/>
        <end position="47"/>
    </location>
</feature>
<dbReference type="KEGG" id="scy:SCATT_24920"/>
<evidence type="ECO:0000313" key="2">
    <source>
        <dbReference type="EMBL" id="AEW94863.1"/>
    </source>
</evidence>
<dbReference type="HOGENOM" id="CLU_3173556_0_0_11"/>
<dbReference type="EMBL" id="CP003219">
    <property type="protein sequence ID" value="AEW94863.1"/>
    <property type="molecule type" value="Genomic_DNA"/>
</dbReference>
<protein>
    <submittedName>
        <fullName evidence="2">Uncharacterized protein</fullName>
    </submittedName>
</protein>